<sequence>MLYCFEKILSHRCIVESFTIARLQSRALSLSLDFTVSSARERLHIFDRSAKNAFECCRVCRNARYIRPIKFINVRARPTDYIDIVIVNSHFSYCVSHALLITY</sequence>
<reference evidence="1 2" key="1">
    <citation type="journal article" date="2024" name="bioRxiv">
        <title>A reference genome for Trichogramma kaykai: A tiny desert-dwelling parasitoid wasp with competing sex-ratio distorters.</title>
        <authorList>
            <person name="Culotta J."/>
            <person name="Lindsey A.R."/>
        </authorList>
    </citation>
    <scope>NUCLEOTIDE SEQUENCE [LARGE SCALE GENOMIC DNA]</scope>
    <source>
        <strain evidence="1 2">KSX58</strain>
    </source>
</reference>
<gene>
    <name evidence="1" type="ORF">TKK_004801</name>
</gene>
<dbReference type="Proteomes" id="UP001627154">
    <property type="component" value="Unassembled WGS sequence"/>
</dbReference>
<name>A0ABD2XAG6_9HYME</name>
<accession>A0ABD2XAG6</accession>
<evidence type="ECO:0000313" key="2">
    <source>
        <dbReference type="Proteomes" id="UP001627154"/>
    </source>
</evidence>
<comment type="caution">
    <text evidence="1">The sequence shown here is derived from an EMBL/GenBank/DDBJ whole genome shotgun (WGS) entry which is preliminary data.</text>
</comment>
<protein>
    <submittedName>
        <fullName evidence="1">Uncharacterized protein</fullName>
    </submittedName>
</protein>
<organism evidence="1 2">
    <name type="scientific">Trichogramma kaykai</name>
    <dbReference type="NCBI Taxonomy" id="54128"/>
    <lineage>
        <taxon>Eukaryota</taxon>
        <taxon>Metazoa</taxon>
        <taxon>Ecdysozoa</taxon>
        <taxon>Arthropoda</taxon>
        <taxon>Hexapoda</taxon>
        <taxon>Insecta</taxon>
        <taxon>Pterygota</taxon>
        <taxon>Neoptera</taxon>
        <taxon>Endopterygota</taxon>
        <taxon>Hymenoptera</taxon>
        <taxon>Apocrita</taxon>
        <taxon>Proctotrupomorpha</taxon>
        <taxon>Chalcidoidea</taxon>
        <taxon>Trichogrammatidae</taxon>
        <taxon>Trichogramma</taxon>
    </lineage>
</organism>
<dbReference type="AlphaFoldDB" id="A0ABD2XAG6"/>
<keyword evidence="2" id="KW-1185">Reference proteome</keyword>
<proteinExistence type="predicted"/>
<dbReference type="EMBL" id="JBJJXI010000037">
    <property type="protein sequence ID" value="KAL3402279.1"/>
    <property type="molecule type" value="Genomic_DNA"/>
</dbReference>
<evidence type="ECO:0000313" key="1">
    <source>
        <dbReference type="EMBL" id="KAL3402279.1"/>
    </source>
</evidence>